<proteinExistence type="inferred from homology"/>
<evidence type="ECO:0000313" key="12">
    <source>
        <dbReference type="Proteomes" id="UP000052015"/>
    </source>
</evidence>
<dbReference type="OrthoDB" id="1551318at2"/>
<keyword evidence="6 10" id="KW-1133">Transmembrane helix</keyword>
<keyword evidence="9 10" id="KW-0170">Cobalt</keyword>
<evidence type="ECO:0000313" key="11">
    <source>
        <dbReference type="EMBL" id="KRQ85927.1"/>
    </source>
</evidence>
<comment type="subcellular location">
    <subcellularLocation>
        <location evidence="10">Cell membrane</location>
        <topology evidence="10">Multi-pass membrane protein</topology>
    </subcellularLocation>
</comment>
<evidence type="ECO:0000256" key="5">
    <source>
        <dbReference type="ARBA" id="ARBA00022692"/>
    </source>
</evidence>
<dbReference type="EMBL" id="LKHP01000020">
    <property type="protein sequence ID" value="KRQ85927.1"/>
    <property type="molecule type" value="Genomic_DNA"/>
</dbReference>
<comment type="function">
    <text evidence="10">Part of the energy-coupling factor (ECF) transporter complex CbiMNOQ involved in cobalt import.</text>
</comment>
<keyword evidence="3 10" id="KW-1003">Cell membrane</keyword>
<dbReference type="STRING" id="908809.ABG79_02301"/>
<keyword evidence="7 10" id="KW-0406">Ion transport</keyword>
<evidence type="ECO:0000256" key="6">
    <source>
        <dbReference type="ARBA" id="ARBA00022989"/>
    </source>
</evidence>
<keyword evidence="1 10" id="KW-0171">Cobalt transport</keyword>
<comment type="pathway">
    <text evidence="10">Cofactor biosynthesis; adenosylcobalamin biosynthesis.</text>
</comment>
<dbReference type="GO" id="GO:0009236">
    <property type="term" value="P:cobalamin biosynthetic process"/>
    <property type="evidence" value="ECO:0007669"/>
    <property type="project" value="UniProtKB-UniRule"/>
</dbReference>
<evidence type="ECO:0000256" key="4">
    <source>
        <dbReference type="ARBA" id="ARBA00022573"/>
    </source>
</evidence>
<comment type="caution">
    <text evidence="11">The sequence shown here is derived from an EMBL/GenBank/DDBJ whole genome shotgun (WGS) entry which is preliminary data.</text>
</comment>
<evidence type="ECO:0000256" key="10">
    <source>
        <dbReference type="HAMAP-Rule" id="MF_00330"/>
    </source>
</evidence>
<evidence type="ECO:0000256" key="1">
    <source>
        <dbReference type="ARBA" id="ARBA00022426"/>
    </source>
</evidence>
<comment type="caution">
    <text evidence="10">Lacks conserved residue(s) required for the propagation of feature annotation.</text>
</comment>
<evidence type="ECO:0000256" key="9">
    <source>
        <dbReference type="ARBA" id="ARBA00023285"/>
    </source>
</evidence>
<evidence type="ECO:0000256" key="8">
    <source>
        <dbReference type="ARBA" id="ARBA00023136"/>
    </source>
</evidence>
<dbReference type="Pfam" id="PF02553">
    <property type="entry name" value="CbiN"/>
    <property type="match status" value="1"/>
</dbReference>
<protein>
    <recommendedName>
        <fullName evidence="10">Cobalt transport protein CbiN</fullName>
    </recommendedName>
    <alternativeName>
        <fullName evidence="10">Energy-coupling factor transporter probable substrate-capture protein CbiN</fullName>
        <shortName evidence="10">ECF transporter S component CbiN</shortName>
    </alternativeName>
</protein>
<dbReference type="RefSeq" id="WP_057979583.1">
    <property type="nucleotide sequence ID" value="NZ_LKHP01000020.1"/>
</dbReference>
<accession>A0A0R3JR41</accession>
<dbReference type="UniPathway" id="UPA00148"/>
<name>A0A0R3JR41_CALMK</name>
<evidence type="ECO:0000256" key="2">
    <source>
        <dbReference type="ARBA" id="ARBA00022448"/>
    </source>
</evidence>
<organism evidence="11 12">
    <name type="scientific">Caloramator mitchellensis</name>
    <dbReference type="NCBI Taxonomy" id="908809"/>
    <lineage>
        <taxon>Bacteria</taxon>
        <taxon>Bacillati</taxon>
        <taxon>Bacillota</taxon>
        <taxon>Clostridia</taxon>
        <taxon>Eubacteriales</taxon>
        <taxon>Clostridiaceae</taxon>
        <taxon>Caloramator</taxon>
    </lineage>
</organism>
<comment type="similarity">
    <text evidence="10">Belongs to the CbiN family.</text>
</comment>
<keyword evidence="12" id="KW-1185">Reference proteome</keyword>
<dbReference type="NCBIfam" id="NF002780">
    <property type="entry name" value="PRK02898.1"/>
    <property type="match status" value="1"/>
</dbReference>
<keyword evidence="5 10" id="KW-0812">Transmembrane</keyword>
<comment type="subunit">
    <text evidence="10">Forms an energy-coupling factor (ECF) transporter complex composed of an ATP-binding protein (A component, CbiO), a transmembrane protein (T component, CbiQ) and 2 possible substrate-capture proteins (S components, CbiM and CbiN) of unknown stoichimetry.</text>
</comment>
<dbReference type="HAMAP" id="MF_00330">
    <property type="entry name" value="CbiN"/>
    <property type="match status" value="1"/>
</dbReference>
<sequence>MKNYILMIIAAIVIVFSLVIGSHNGDLSGADGKAEEMITEVAPDYEPYFNSIFEPSGETESLLFALQASIGAFVIGYILGRKKNDKGSNIVFEKQQS</sequence>
<dbReference type="GO" id="GO:0005886">
    <property type="term" value="C:plasma membrane"/>
    <property type="evidence" value="ECO:0007669"/>
    <property type="project" value="UniProtKB-SubCell"/>
</dbReference>
<dbReference type="PANTHER" id="PTHR38662">
    <property type="entry name" value="COBALT TRANSPORT PROTEIN CBIN"/>
    <property type="match status" value="1"/>
</dbReference>
<keyword evidence="4 10" id="KW-0169">Cobalamin biosynthesis</keyword>
<dbReference type="PANTHER" id="PTHR38662:SF1">
    <property type="entry name" value="COBALT TRANSPORT PROTEIN CBIN"/>
    <property type="match status" value="1"/>
</dbReference>
<feature type="transmembrane region" description="Helical" evidence="10">
    <location>
        <begin position="62"/>
        <end position="80"/>
    </location>
</feature>
<keyword evidence="8 10" id="KW-0472">Membrane</keyword>
<reference evidence="11 12" key="1">
    <citation type="submission" date="2015-09" db="EMBL/GenBank/DDBJ databases">
        <title>Draft genome sequence of a Caloramator mitchellensis, a moderate thermophile from the Great Artesian Basin of Australia.</title>
        <authorList>
            <person name="Patel B.K."/>
        </authorList>
    </citation>
    <scope>NUCLEOTIDE SEQUENCE [LARGE SCALE GENOMIC DNA]</scope>
    <source>
        <strain evidence="11 12">VF08</strain>
    </source>
</reference>
<dbReference type="AlphaFoldDB" id="A0A0R3JR41"/>
<dbReference type="Proteomes" id="UP000052015">
    <property type="component" value="Unassembled WGS sequence"/>
</dbReference>
<gene>
    <name evidence="10 11" type="primary">cbiN</name>
    <name evidence="11" type="ORF">ABG79_02301</name>
</gene>
<keyword evidence="2 10" id="KW-0813">Transport</keyword>
<evidence type="ECO:0000256" key="7">
    <source>
        <dbReference type="ARBA" id="ARBA00023065"/>
    </source>
</evidence>
<evidence type="ECO:0000256" key="3">
    <source>
        <dbReference type="ARBA" id="ARBA00022475"/>
    </source>
</evidence>
<dbReference type="GO" id="GO:0015087">
    <property type="term" value="F:cobalt ion transmembrane transporter activity"/>
    <property type="evidence" value="ECO:0007669"/>
    <property type="project" value="UniProtKB-UniRule"/>
</dbReference>
<dbReference type="InterPro" id="IPR003705">
    <property type="entry name" value="CbiN"/>
</dbReference>
<dbReference type="PATRIC" id="fig|908809.3.peg.2288"/>